<reference evidence="1 2" key="1">
    <citation type="submission" date="2013-09" db="EMBL/GenBank/DDBJ databases">
        <title>Genome sequencing of Phaeobacter antarcticus sp. nov. SM1211.</title>
        <authorList>
            <person name="Zhang X.-Y."/>
            <person name="Liu C."/>
            <person name="Chen X.-L."/>
            <person name="Xie B.-B."/>
            <person name="Qin Q.-L."/>
            <person name="Rong J.-C."/>
            <person name="Zhang Y.-Z."/>
        </authorList>
    </citation>
    <scope>NUCLEOTIDE SEQUENCE [LARGE SCALE GENOMIC DNA]</scope>
    <source>
        <strain evidence="1 2">SM1211</strain>
    </source>
</reference>
<proteinExistence type="predicted"/>
<protein>
    <submittedName>
        <fullName evidence="1">Uncharacterized protein</fullName>
    </submittedName>
</protein>
<comment type="caution">
    <text evidence="1">The sequence shown here is derived from an EMBL/GenBank/DDBJ whole genome shotgun (WGS) entry which is preliminary data.</text>
</comment>
<sequence>MSVAMETANEFVTRLGVEVSRTGSLRWPERVKARIVGETLGLGRR</sequence>
<dbReference type="EMBL" id="AWWI01000165">
    <property type="protein sequence ID" value="PIL17480.1"/>
    <property type="molecule type" value="Genomic_DNA"/>
</dbReference>
<evidence type="ECO:0000313" key="2">
    <source>
        <dbReference type="Proteomes" id="UP000231259"/>
    </source>
</evidence>
<keyword evidence="2" id="KW-1185">Reference proteome</keyword>
<name>A0A2G8R7F4_9RHOB</name>
<organism evidence="1 2">
    <name type="scientific">Puniceibacterium antarcticum</name>
    <dbReference type="NCBI Taxonomy" id="1206336"/>
    <lineage>
        <taxon>Bacteria</taxon>
        <taxon>Pseudomonadati</taxon>
        <taxon>Pseudomonadota</taxon>
        <taxon>Alphaproteobacteria</taxon>
        <taxon>Rhodobacterales</taxon>
        <taxon>Paracoccaceae</taxon>
        <taxon>Puniceibacterium</taxon>
    </lineage>
</organism>
<dbReference type="AlphaFoldDB" id="A0A2G8R7F4"/>
<accession>A0A2G8R7F4</accession>
<gene>
    <name evidence="1" type="ORF">P775_24130</name>
</gene>
<evidence type="ECO:0000313" key="1">
    <source>
        <dbReference type="EMBL" id="PIL17480.1"/>
    </source>
</evidence>
<dbReference type="Proteomes" id="UP000231259">
    <property type="component" value="Unassembled WGS sequence"/>
</dbReference>